<evidence type="ECO:0000256" key="1">
    <source>
        <dbReference type="SAM" id="MobiDB-lite"/>
    </source>
</evidence>
<evidence type="ECO:0000313" key="3">
    <source>
        <dbReference type="EMBL" id="NGM22947.1"/>
    </source>
</evidence>
<feature type="region of interest" description="Disordered" evidence="1">
    <location>
        <begin position="238"/>
        <end position="261"/>
    </location>
</feature>
<evidence type="ECO:0000256" key="2">
    <source>
        <dbReference type="SAM" id="SignalP"/>
    </source>
</evidence>
<reference evidence="3 4" key="2">
    <citation type="submission" date="2020-03" db="EMBL/GenBank/DDBJ databases">
        <title>Roseomonas stagni sp. nov., isolated from pond water in Japan.</title>
        <authorList>
            <person name="Furuhata K."/>
            <person name="Miyamoto H."/>
            <person name="Goto K."/>
        </authorList>
    </citation>
    <scope>NUCLEOTIDE SEQUENCE [LARGE SCALE GENOMIC DNA]</scope>
    <source>
        <strain evidence="3 4">PeD5</strain>
    </source>
</reference>
<dbReference type="GO" id="GO:0008233">
    <property type="term" value="F:peptidase activity"/>
    <property type="evidence" value="ECO:0007669"/>
    <property type="project" value="InterPro"/>
</dbReference>
<organism evidence="3 4">
    <name type="scientific">Falsiroseomonas algicola</name>
    <dbReference type="NCBI Taxonomy" id="2716930"/>
    <lineage>
        <taxon>Bacteria</taxon>
        <taxon>Pseudomonadati</taxon>
        <taxon>Pseudomonadota</taxon>
        <taxon>Alphaproteobacteria</taxon>
        <taxon>Acetobacterales</taxon>
        <taxon>Roseomonadaceae</taxon>
        <taxon>Falsiroseomonas</taxon>
    </lineage>
</organism>
<sequence>MRIPRLLVALAALVTLSLPAAAQTAIRWRAVLVAGDPSLPVWDNATRAMAERLTAANIVVPGQVTRLSARPQEAGTGARPGGLQAAIEAIQGMRPAAGEGCLVFLTMHGAQNAGLVFVPGNQVLTPNLLDKVLQLGCGAAPTLVVASGCFTGDFATGNMARDNRVVLTAARPDRSSFGCGAGFELTVFDDCLLQSLEQGGPMLGIRERTRACVSAEETRRRVSPPSEPAAHLGAAMRALALPPMPGASSPAPPAPRRSKTG</sequence>
<proteinExistence type="predicted"/>
<gene>
    <name evidence="3" type="ORF">G3576_23245</name>
</gene>
<dbReference type="EMBL" id="JAAIKB010000012">
    <property type="protein sequence ID" value="NGM22947.1"/>
    <property type="molecule type" value="Genomic_DNA"/>
</dbReference>
<protein>
    <recommendedName>
        <fullName evidence="5">Peptidase C13</fullName>
    </recommendedName>
</protein>
<feature type="signal peptide" evidence="2">
    <location>
        <begin position="1"/>
        <end position="22"/>
    </location>
</feature>
<name>A0A6M1LRV5_9PROT</name>
<dbReference type="Proteomes" id="UP000475385">
    <property type="component" value="Unassembled WGS sequence"/>
</dbReference>
<keyword evidence="4" id="KW-1185">Reference proteome</keyword>
<accession>A0A6M1LRV5</accession>
<reference evidence="3 4" key="1">
    <citation type="submission" date="2020-02" db="EMBL/GenBank/DDBJ databases">
        <authorList>
            <person name="Kim H.M."/>
            <person name="Jeon C.O."/>
        </authorList>
    </citation>
    <scope>NUCLEOTIDE SEQUENCE [LARGE SCALE GENOMIC DNA]</scope>
    <source>
        <strain evidence="3 4">PeD5</strain>
    </source>
</reference>
<keyword evidence="2" id="KW-0732">Signal</keyword>
<dbReference type="RefSeq" id="WP_164696870.1">
    <property type="nucleotide sequence ID" value="NZ_JAAIKB010000012.1"/>
</dbReference>
<evidence type="ECO:0008006" key="5">
    <source>
        <dbReference type="Google" id="ProtNLM"/>
    </source>
</evidence>
<evidence type="ECO:0000313" key="4">
    <source>
        <dbReference type="Proteomes" id="UP000475385"/>
    </source>
</evidence>
<dbReference type="Pfam" id="PF01650">
    <property type="entry name" value="Peptidase_C13"/>
    <property type="match status" value="1"/>
</dbReference>
<dbReference type="GO" id="GO:0006508">
    <property type="term" value="P:proteolysis"/>
    <property type="evidence" value="ECO:0007669"/>
    <property type="project" value="InterPro"/>
</dbReference>
<feature type="chain" id="PRO_5026659617" description="Peptidase C13" evidence="2">
    <location>
        <begin position="23"/>
        <end position="261"/>
    </location>
</feature>
<dbReference type="AlphaFoldDB" id="A0A6M1LRV5"/>
<feature type="compositionally biased region" description="Pro residues" evidence="1">
    <location>
        <begin position="242"/>
        <end position="255"/>
    </location>
</feature>
<comment type="caution">
    <text evidence="3">The sequence shown here is derived from an EMBL/GenBank/DDBJ whole genome shotgun (WGS) entry which is preliminary data.</text>
</comment>
<dbReference type="InterPro" id="IPR001096">
    <property type="entry name" value="Peptidase_C13"/>
</dbReference>